<dbReference type="KEGG" id="ksk:KSE_09260"/>
<reference evidence="4 5" key="1">
    <citation type="journal article" date="2010" name="DNA Res.">
        <title>Genome sequence of Kitasatospora setae NBRC 14216T: an evolutionary snapshot of the family Streptomycetaceae.</title>
        <authorList>
            <person name="Ichikawa N."/>
            <person name="Oguchi A."/>
            <person name="Ikeda H."/>
            <person name="Ishikawa J."/>
            <person name="Kitani S."/>
            <person name="Watanabe Y."/>
            <person name="Nakamura S."/>
            <person name="Katano Y."/>
            <person name="Kishi E."/>
            <person name="Sasagawa M."/>
            <person name="Ankai A."/>
            <person name="Fukui S."/>
            <person name="Hashimoto Y."/>
            <person name="Kamata S."/>
            <person name="Otoguro M."/>
            <person name="Tanikawa S."/>
            <person name="Nihira T."/>
            <person name="Horinouchi S."/>
            <person name="Ohnishi Y."/>
            <person name="Hayakawa M."/>
            <person name="Kuzuyama T."/>
            <person name="Arisawa A."/>
            <person name="Nomoto F."/>
            <person name="Miura H."/>
            <person name="Takahashi Y."/>
            <person name="Fujita N."/>
        </authorList>
    </citation>
    <scope>NUCLEOTIDE SEQUENCE [LARGE SCALE GENOMIC DNA]</scope>
    <source>
        <strain evidence="5">ATCC 33774 / DSM 43861 / JCM 3304 / KCC A-0304 / NBRC 14216 / KM-6054</strain>
    </source>
</reference>
<dbReference type="EMBL" id="AP010968">
    <property type="protein sequence ID" value="BAJ26763.1"/>
    <property type="molecule type" value="Genomic_DNA"/>
</dbReference>
<dbReference type="HOGENOM" id="CLU_060528_0_0_11"/>
<dbReference type="Pfam" id="PF14016">
    <property type="entry name" value="DUF4232"/>
    <property type="match status" value="1"/>
</dbReference>
<protein>
    <recommendedName>
        <fullName evidence="3">DUF4232 domain-containing protein</fullName>
    </recommendedName>
</protein>
<organism evidence="4 5">
    <name type="scientific">Kitasatospora setae (strain ATCC 33774 / DSM 43861 / JCM 3304 / KCC A-0304 / NBRC 14216 / KM-6054)</name>
    <name type="common">Streptomyces setae</name>
    <dbReference type="NCBI Taxonomy" id="452652"/>
    <lineage>
        <taxon>Bacteria</taxon>
        <taxon>Bacillati</taxon>
        <taxon>Actinomycetota</taxon>
        <taxon>Actinomycetes</taxon>
        <taxon>Kitasatosporales</taxon>
        <taxon>Streptomycetaceae</taxon>
        <taxon>Kitasatospora</taxon>
    </lineage>
</organism>
<accession>E4N6D2</accession>
<evidence type="ECO:0000259" key="3">
    <source>
        <dbReference type="Pfam" id="PF14016"/>
    </source>
</evidence>
<evidence type="ECO:0000256" key="2">
    <source>
        <dbReference type="SAM" id="SignalP"/>
    </source>
</evidence>
<gene>
    <name evidence="4" type="ordered locus">KSE_09260</name>
</gene>
<dbReference type="InterPro" id="IPR025326">
    <property type="entry name" value="DUF4232"/>
</dbReference>
<feature type="signal peptide" evidence="2">
    <location>
        <begin position="1"/>
        <end position="26"/>
    </location>
</feature>
<feature type="region of interest" description="Disordered" evidence="1">
    <location>
        <begin position="107"/>
        <end position="183"/>
    </location>
</feature>
<dbReference type="PATRIC" id="fig|452652.3.peg.916"/>
<dbReference type="AlphaFoldDB" id="E4N6D2"/>
<keyword evidence="5" id="KW-1185">Reference proteome</keyword>
<dbReference type="Proteomes" id="UP000007076">
    <property type="component" value="Chromosome"/>
</dbReference>
<dbReference type="eggNOG" id="ENOG5032UK2">
    <property type="taxonomic scope" value="Bacteria"/>
</dbReference>
<evidence type="ECO:0000256" key="1">
    <source>
        <dbReference type="SAM" id="MobiDB-lite"/>
    </source>
</evidence>
<feature type="compositionally biased region" description="Low complexity" evidence="1">
    <location>
        <begin position="162"/>
        <end position="175"/>
    </location>
</feature>
<dbReference type="PROSITE" id="PS51257">
    <property type="entry name" value="PROKAR_LIPOPROTEIN"/>
    <property type="match status" value="1"/>
</dbReference>
<keyword evidence="2" id="KW-0732">Signal</keyword>
<feature type="chain" id="PRO_5003184317" description="DUF4232 domain-containing protein" evidence="2">
    <location>
        <begin position="27"/>
        <end position="346"/>
    </location>
</feature>
<proteinExistence type="predicted"/>
<sequence length="346" mass="34308">MVLMRAVRAGVGVVLAAGLAGGCASAAVPGGAAADPSGQAGPACGTAPTARPDGWSLDGVRILSVSAACLEYEVTNRSAETADLTVLFGWSGRGERLSFDPTAVRRAVPPGATVTGSLVLSGREPQPQRPFGSPPSGPDRQTAPGSAPASPSGPDRAGTGRPSSAATLPPASATPSGPPAAAPGVKVLRVRSVPTAEAPSAGGECPASGVRVYTDEGDAAMGLRAVGLHLVNCGTKDVVLDGYPQVQVLDEAHALVESVRVLKGGSAITTGTGADAPPRRFTVPPGGAASSALVWRNTTDLGSDPVNAPYVRVRATPDAAPVMVTPELDLGTTGKLGVGAWAPDKS</sequence>
<dbReference type="STRING" id="452652.KSE_09260"/>
<feature type="domain" description="DUF4232" evidence="3">
    <location>
        <begin position="205"/>
        <end position="341"/>
    </location>
</feature>
<evidence type="ECO:0000313" key="4">
    <source>
        <dbReference type="EMBL" id="BAJ26763.1"/>
    </source>
</evidence>
<feature type="compositionally biased region" description="Low complexity" evidence="1">
    <location>
        <begin position="143"/>
        <end position="154"/>
    </location>
</feature>
<name>E4N6D2_KITSK</name>
<evidence type="ECO:0000313" key="5">
    <source>
        <dbReference type="Proteomes" id="UP000007076"/>
    </source>
</evidence>